<dbReference type="AlphaFoldDB" id="A0A9P4WLH2"/>
<reference evidence="1" key="1">
    <citation type="submission" date="2019-04" db="EMBL/GenBank/DDBJ databases">
        <title>Sequencing of skin fungus with MAO and IRED activity.</title>
        <authorList>
            <person name="Marsaioli A.J."/>
            <person name="Bonatto J.M.C."/>
            <person name="Reis Junior O."/>
        </authorList>
    </citation>
    <scope>NUCLEOTIDE SEQUENCE</scope>
    <source>
        <strain evidence="1">28M1</strain>
    </source>
</reference>
<proteinExistence type="predicted"/>
<evidence type="ECO:0000313" key="1">
    <source>
        <dbReference type="EMBL" id="KAF3035566.1"/>
    </source>
</evidence>
<evidence type="ECO:0000313" key="2">
    <source>
        <dbReference type="Proteomes" id="UP000758155"/>
    </source>
</evidence>
<keyword evidence="2" id="KW-1185">Reference proteome</keyword>
<dbReference type="Proteomes" id="UP000758155">
    <property type="component" value="Unassembled WGS sequence"/>
</dbReference>
<gene>
    <name evidence="1" type="ORF">E8E12_004983</name>
</gene>
<dbReference type="EMBL" id="SWKV01000057">
    <property type="protein sequence ID" value="KAF3035566.1"/>
    <property type="molecule type" value="Genomic_DNA"/>
</dbReference>
<accession>A0A9P4WLH2</accession>
<protein>
    <submittedName>
        <fullName evidence="1">Uncharacterized protein</fullName>
    </submittedName>
</protein>
<dbReference type="OrthoDB" id="5347061at2759"/>
<sequence length="221" mass="24572">MRAPSWSWASIDAPVHTPSWNSREGIGEPWRTTRLSEVINASVDLSTEDVFGQVRSGLITLQGRLSIVVIGQSSYEISQMQTTRGILADTTIHIRAYFDTIEARSSFVERDTSHETIVRRFSSFPGDSLSLADLGFKAIFLLPIRLMQQDKEFTLSGLLLLPTAQERGQYSRAGTFSHYDRDQYPASGGGFLSSSTDIVDERFFISKEGSGDSTEYTISIV</sequence>
<organism evidence="1 2">
    <name type="scientific">Didymella heteroderae</name>
    <dbReference type="NCBI Taxonomy" id="1769908"/>
    <lineage>
        <taxon>Eukaryota</taxon>
        <taxon>Fungi</taxon>
        <taxon>Dikarya</taxon>
        <taxon>Ascomycota</taxon>
        <taxon>Pezizomycotina</taxon>
        <taxon>Dothideomycetes</taxon>
        <taxon>Pleosporomycetidae</taxon>
        <taxon>Pleosporales</taxon>
        <taxon>Pleosporineae</taxon>
        <taxon>Didymellaceae</taxon>
        <taxon>Didymella</taxon>
    </lineage>
</organism>
<name>A0A9P4WLH2_9PLEO</name>
<comment type="caution">
    <text evidence="1">The sequence shown here is derived from an EMBL/GenBank/DDBJ whole genome shotgun (WGS) entry which is preliminary data.</text>
</comment>